<comment type="catalytic activity">
    <reaction evidence="1">
        <text>Endohydrolysis of (1-&gt;4)-beta-D-glucosidic linkages in cellulose, lichenin and cereal beta-D-glucans.</text>
        <dbReference type="EC" id="3.2.1.4"/>
    </reaction>
</comment>
<dbReference type="EMBL" id="MU254145">
    <property type="protein sequence ID" value="KAG9241861.1"/>
    <property type="molecule type" value="Genomic_DNA"/>
</dbReference>
<dbReference type="PANTHER" id="PTHR34142">
    <property type="entry name" value="ENDO-BETA-1,4-GLUCANASE A"/>
    <property type="match status" value="1"/>
</dbReference>
<name>A0A9P8CE19_9HELO</name>
<dbReference type="Pfam" id="PF00150">
    <property type="entry name" value="Cellulase"/>
    <property type="match status" value="1"/>
</dbReference>
<organism evidence="16 17">
    <name type="scientific">Calycina marina</name>
    <dbReference type="NCBI Taxonomy" id="1763456"/>
    <lineage>
        <taxon>Eukaryota</taxon>
        <taxon>Fungi</taxon>
        <taxon>Dikarya</taxon>
        <taxon>Ascomycota</taxon>
        <taxon>Pezizomycotina</taxon>
        <taxon>Leotiomycetes</taxon>
        <taxon>Helotiales</taxon>
        <taxon>Pezizellaceae</taxon>
        <taxon>Calycina</taxon>
    </lineage>
</organism>
<keyword evidence="7" id="KW-0119">Carbohydrate metabolism</keyword>
<evidence type="ECO:0000256" key="9">
    <source>
        <dbReference type="ARBA" id="ARBA00023295"/>
    </source>
</evidence>
<dbReference type="EC" id="3.2.1.4" evidence="3"/>
<keyword evidence="6" id="KW-0136">Cellulose degradation</keyword>
<sequence length="436" mass="45743">MLSYLLSVLLVGMAAAKVQFVGMNIAGFDSGCGTDGTCSLSGVSIASNATAQITHFVTDDQMNIFRFPVSWQFLTNDNVGGTLDATKFGQYDQVMQSCLKTESYCAIDIHNYARVSNQIIGQGGPTDAQFADLWSQLATRYMANENVIFGLMNEPHDVDINIWATTLQAAVTAIRGTGATSQMVLLPGNDFTSASQFISSGSGAALLGVTNPDSSTTGLIMDFHRYLDVDNSGEHAVCTTDSVADAFAGVATFLRSNGRQGIVSETGSGSNASCFTAFCAQNDFLNANSDVFLGYVAWAAGDFSSSYVLNLTPTQQDGKYFDNTLTTQCVIGPWLNSTDIESVTASGTLTTITQVSTYTRTTTVTIGIATISGQSLTTALYLANATSLQSVTSPAVISGVSAATSVSVQITSAASLASVWMSYVGCMLAFSACILS</sequence>
<accession>A0A9P8CE19</accession>
<evidence type="ECO:0000256" key="8">
    <source>
        <dbReference type="ARBA" id="ARBA00023283"/>
    </source>
</evidence>
<comment type="similarity">
    <text evidence="2 13">Belongs to the glycosyl hydrolase 5 (cellulase A) family.</text>
</comment>
<comment type="function">
    <text evidence="11">Endoglucanase (EG) that cleaves the internal beta-1,4-glucosidic bonds in cellulose. The degradation of cellulose involves an interplay between different cellulolytic enzymes. Hydrolysis starts with EGs, which cut internal glycosidic linkages to reduce the polymerization degree of the substrate and creates new chain ends for exocellobiohydrolases (CBHs). The CBH release the disaccharide cellobiose from the non-reducing end of the cellulose polymer chain. Finally, beta-1,4-glucosidases hydrolyze the cellobiose and other short cello-oligosaccharides into glucose units.</text>
</comment>
<dbReference type="GO" id="GO:0030245">
    <property type="term" value="P:cellulose catabolic process"/>
    <property type="evidence" value="ECO:0007669"/>
    <property type="project" value="UniProtKB-KW"/>
</dbReference>
<protein>
    <recommendedName>
        <fullName evidence="12">Endoglucanase EG-II</fullName>
        <ecNumber evidence="3">3.2.1.4</ecNumber>
    </recommendedName>
</protein>
<keyword evidence="10" id="KW-0624">Polysaccharide degradation</keyword>
<evidence type="ECO:0000256" key="7">
    <source>
        <dbReference type="ARBA" id="ARBA00023277"/>
    </source>
</evidence>
<keyword evidence="8" id="KW-0873">Pyrrolidone carboxylic acid</keyword>
<evidence type="ECO:0000313" key="16">
    <source>
        <dbReference type="EMBL" id="KAG9241861.1"/>
    </source>
</evidence>
<feature type="domain" description="Glycoside hydrolase family 5" evidence="15">
    <location>
        <begin position="42"/>
        <end position="300"/>
    </location>
</feature>
<dbReference type="Proteomes" id="UP000887226">
    <property type="component" value="Unassembled WGS sequence"/>
</dbReference>
<evidence type="ECO:0000256" key="10">
    <source>
        <dbReference type="ARBA" id="ARBA00023326"/>
    </source>
</evidence>
<dbReference type="InterPro" id="IPR017853">
    <property type="entry name" value="GH"/>
</dbReference>
<dbReference type="OrthoDB" id="5823761at2759"/>
<evidence type="ECO:0000256" key="12">
    <source>
        <dbReference type="ARBA" id="ARBA00074271"/>
    </source>
</evidence>
<evidence type="ECO:0000259" key="15">
    <source>
        <dbReference type="Pfam" id="PF00150"/>
    </source>
</evidence>
<evidence type="ECO:0000256" key="4">
    <source>
        <dbReference type="ARBA" id="ARBA00022729"/>
    </source>
</evidence>
<dbReference type="InterPro" id="IPR001547">
    <property type="entry name" value="Glyco_hydro_5"/>
</dbReference>
<keyword evidence="5 13" id="KW-0378">Hydrolase</keyword>
<evidence type="ECO:0000256" key="3">
    <source>
        <dbReference type="ARBA" id="ARBA00012601"/>
    </source>
</evidence>
<feature type="signal peptide" evidence="14">
    <location>
        <begin position="1"/>
        <end position="16"/>
    </location>
</feature>
<dbReference type="SUPFAM" id="SSF51445">
    <property type="entry name" value="(Trans)glycosidases"/>
    <property type="match status" value="1"/>
</dbReference>
<reference evidence="16" key="1">
    <citation type="journal article" date="2021" name="IMA Fungus">
        <title>Genomic characterization of three marine fungi, including Emericellopsis atlantica sp. nov. with signatures of a generalist lifestyle and marine biomass degradation.</title>
        <authorList>
            <person name="Hagestad O.C."/>
            <person name="Hou L."/>
            <person name="Andersen J.H."/>
            <person name="Hansen E.H."/>
            <person name="Altermark B."/>
            <person name="Li C."/>
            <person name="Kuhnert E."/>
            <person name="Cox R.J."/>
            <person name="Crous P.W."/>
            <person name="Spatafora J.W."/>
            <person name="Lail K."/>
            <person name="Amirebrahimi M."/>
            <person name="Lipzen A."/>
            <person name="Pangilinan J."/>
            <person name="Andreopoulos W."/>
            <person name="Hayes R.D."/>
            <person name="Ng V."/>
            <person name="Grigoriev I.V."/>
            <person name="Jackson S.A."/>
            <person name="Sutton T.D.S."/>
            <person name="Dobson A.D.W."/>
            <person name="Rama T."/>
        </authorList>
    </citation>
    <scope>NUCLEOTIDE SEQUENCE</scope>
    <source>
        <strain evidence="16">TRa3180A</strain>
    </source>
</reference>
<dbReference type="PANTHER" id="PTHR34142:SF5">
    <property type="entry name" value="CBM1 DOMAIN-CONTAINING PROTEIN"/>
    <property type="match status" value="1"/>
</dbReference>
<keyword evidence="17" id="KW-1185">Reference proteome</keyword>
<keyword evidence="4 14" id="KW-0732">Signal</keyword>
<evidence type="ECO:0000256" key="11">
    <source>
        <dbReference type="ARBA" id="ARBA00059691"/>
    </source>
</evidence>
<evidence type="ECO:0000256" key="5">
    <source>
        <dbReference type="ARBA" id="ARBA00022801"/>
    </source>
</evidence>
<evidence type="ECO:0000256" key="2">
    <source>
        <dbReference type="ARBA" id="ARBA00005641"/>
    </source>
</evidence>
<proteinExistence type="inferred from homology"/>
<dbReference type="AlphaFoldDB" id="A0A9P8CE19"/>
<feature type="chain" id="PRO_5040330796" description="Endoglucanase EG-II" evidence="14">
    <location>
        <begin position="17"/>
        <end position="436"/>
    </location>
</feature>
<gene>
    <name evidence="16" type="ORF">BJ878DRAFT_204163</name>
</gene>
<dbReference type="Gene3D" id="3.20.20.80">
    <property type="entry name" value="Glycosidases"/>
    <property type="match status" value="1"/>
</dbReference>
<dbReference type="PROSITE" id="PS00659">
    <property type="entry name" value="GLYCOSYL_HYDROL_F5"/>
    <property type="match status" value="1"/>
</dbReference>
<comment type="caution">
    <text evidence="16">The sequence shown here is derived from an EMBL/GenBank/DDBJ whole genome shotgun (WGS) entry which is preliminary data.</text>
</comment>
<dbReference type="GO" id="GO:0008810">
    <property type="term" value="F:cellulase activity"/>
    <property type="evidence" value="ECO:0007669"/>
    <property type="project" value="UniProtKB-EC"/>
</dbReference>
<evidence type="ECO:0000256" key="1">
    <source>
        <dbReference type="ARBA" id="ARBA00000966"/>
    </source>
</evidence>
<evidence type="ECO:0000256" key="13">
    <source>
        <dbReference type="RuleBase" id="RU361153"/>
    </source>
</evidence>
<evidence type="ECO:0000313" key="17">
    <source>
        <dbReference type="Proteomes" id="UP000887226"/>
    </source>
</evidence>
<evidence type="ECO:0000256" key="14">
    <source>
        <dbReference type="SAM" id="SignalP"/>
    </source>
</evidence>
<evidence type="ECO:0000256" key="6">
    <source>
        <dbReference type="ARBA" id="ARBA00023001"/>
    </source>
</evidence>
<dbReference type="FunFam" id="3.20.20.80:FF:000124">
    <property type="entry name" value="Exported cellulase"/>
    <property type="match status" value="1"/>
</dbReference>
<dbReference type="InterPro" id="IPR018087">
    <property type="entry name" value="Glyco_hydro_5_CS"/>
</dbReference>
<keyword evidence="9 13" id="KW-0326">Glycosidase</keyword>